<proteinExistence type="inferred from homology"/>
<sequence>MSVLKFIFSKIGAIFKFVNEYFKSFVFLLIVILIIVNSGKSEIANLTEISLKGAIIDESEILSQIYEAKNDSFIKGVLLNIDSPGGSMAPSVQISDAIKDLASIKPVIAYASGTMASGSYYSSIWANKIYANRGSFIGSIGVIVQSPNVEELAKKLGVSTQTIKAGKYKEAGTFIRGWNEDEKNELQSLVNRSYEMFYTDVAMARNLDIDKKDIWANARVFLAPDAKSVGLIDDVKSYFEVKSELELLSGVASPSWKQQPIMDKFISNLAKESTNLALKMLFVNEAR</sequence>
<accession>A0A5N7FXB1</accession>
<dbReference type="InterPro" id="IPR002142">
    <property type="entry name" value="Peptidase_S49"/>
</dbReference>
<evidence type="ECO:0000313" key="9">
    <source>
        <dbReference type="EMBL" id="EAK0453263.1"/>
    </source>
</evidence>
<dbReference type="RefSeq" id="WP_002850501.1">
    <property type="nucleotide sequence ID" value="NZ_AABUZP020000015.1"/>
</dbReference>
<evidence type="ECO:0000256" key="3">
    <source>
        <dbReference type="ARBA" id="ARBA00022801"/>
    </source>
</evidence>
<dbReference type="EMBL" id="AACCXM010000007">
    <property type="protein sequence ID" value="EAK0469230.1"/>
    <property type="molecule type" value="Genomic_DNA"/>
</dbReference>
<dbReference type="OMA" id="KKAYWLE"/>
<keyword evidence="4" id="KW-0720">Serine protease</keyword>
<dbReference type="EMBL" id="AACCXK010000009">
    <property type="protein sequence ID" value="EAK0453263.1"/>
    <property type="molecule type" value="Genomic_DNA"/>
</dbReference>
<dbReference type="SUPFAM" id="SSF52096">
    <property type="entry name" value="ClpP/crotonase"/>
    <property type="match status" value="1"/>
</dbReference>
<comment type="caution">
    <text evidence="9">The sequence shown here is derived from an EMBL/GenBank/DDBJ whole genome shotgun (WGS) entry which is preliminary data.</text>
</comment>
<evidence type="ECO:0000313" key="8">
    <source>
        <dbReference type="EMBL" id="EAI8858896.1"/>
    </source>
</evidence>
<keyword evidence="5" id="KW-0812">Transmembrane</keyword>
<dbReference type="GO" id="GO:0008236">
    <property type="term" value="F:serine-type peptidase activity"/>
    <property type="evidence" value="ECO:0007669"/>
    <property type="project" value="UniProtKB-KW"/>
</dbReference>
<dbReference type="EMBL" id="AABTCC010000007">
    <property type="protein sequence ID" value="EAI8858896.1"/>
    <property type="molecule type" value="Genomic_DNA"/>
</dbReference>
<evidence type="ECO:0000313" key="10">
    <source>
        <dbReference type="EMBL" id="EAK0469230.1"/>
    </source>
</evidence>
<feature type="transmembrane region" description="Helical" evidence="5">
    <location>
        <begin position="21"/>
        <end position="39"/>
    </location>
</feature>
<dbReference type="GO" id="GO:0006508">
    <property type="term" value="P:proteolysis"/>
    <property type="evidence" value="ECO:0007669"/>
    <property type="project" value="UniProtKB-KW"/>
</dbReference>
<protein>
    <submittedName>
        <fullName evidence="9">Signal peptide peptidase SppA</fullName>
    </submittedName>
</protein>
<keyword evidence="2" id="KW-0645">Protease</keyword>
<dbReference type="NCBIfam" id="TIGR00706">
    <property type="entry name" value="SppA_dom"/>
    <property type="match status" value="1"/>
</dbReference>
<keyword evidence="3" id="KW-0378">Hydrolase</keyword>
<dbReference type="PANTHER" id="PTHR42987:SF7">
    <property type="entry name" value="SIGNAL PEPTIDE PEPTIDASE SPPA-RELATED"/>
    <property type="match status" value="1"/>
</dbReference>
<evidence type="ECO:0000259" key="6">
    <source>
        <dbReference type="Pfam" id="PF01343"/>
    </source>
</evidence>
<comment type="similarity">
    <text evidence="1">Belongs to the peptidase S49 family.</text>
</comment>
<dbReference type="InterPro" id="IPR029045">
    <property type="entry name" value="ClpP/crotonase-like_dom_sf"/>
</dbReference>
<evidence type="ECO:0000313" key="7">
    <source>
        <dbReference type="EMBL" id="EAI5408398.1"/>
    </source>
</evidence>
<dbReference type="Gene3D" id="3.90.226.10">
    <property type="entry name" value="2-enoyl-CoA Hydratase, Chain A, domain 1"/>
    <property type="match status" value="2"/>
</dbReference>
<dbReference type="PANTHER" id="PTHR42987">
    <property type="entry name" value="PEPTIDASE S49"/>
    <property type="match status" value="1"/>
</dbReference>
<reference evidence="9 12" key="1">
    <citation type="submission" date="2018-05" db="EMBL/GenBank/DDBJ databases">
        <authorList>
            <consortium name="PulseNet: The National Subtyping Network for Foodborne Disease Surveillance"/>
            <person name="Tarr C.L."/>
            <person name="Trees E."/>
            <person name="Katz L.S."/>
            <person name="Carleton-Romer H.A."/>
            <person name="Stroika S."/>
            <person name="Kucerova Z."/>
            <person name="Roache K.F."/>
            <person name="Sabol A.L."/>
            <person name="Besser J."/>
            <person name="Gerner-Smidt P."/>
        </authorList>
    </citation>
    <scope>NUCLEOTIDE SEQUENCE</scope>
    <source>
        <strain evidence="9">2014D-0197</strain>
        <strain evidence="7 12">2016D-0221</strain>
        <strain evidence="10">D4313</strain>
        <strain evidence="8 11">PNUSAC001503</strain>
    </source>
</reference>
<evidence type="ECO:0000256" key="2">
    <source>
        <dbReference type="ARBA" id="ARBA00022670"/>
    </source>
</evidence>
<keyword evidence="5" id="KW-0472">Membrane</keyword>
<gene>
    <name evidence="9" type="primary">sppA</name>
    <name evidence="9" type="ORF">AAH17_06260</name>
    <name evidence="10" type="ORF">AAH24_07635</name>
    <name evidence="7" type="ORF">BVH53_06760</name>
    <name evidence="8" type="ORF">CX802_03405</name>
</gene>
<dbReference type="Pfam" id="PF01343">
    <property type="entry name" value="Peptidase_S49"/>
    <property type="match status" value="1"/>
</dbReference>
<organism evidence="9">
    <name type="scientific">Campylobacter fetus</name>
    <dbReference type="NCBI Taxonomy" id="196"/>
    <lineage>
        <taxon>Bacteria</taxon>
        <taxon>Pseudomonadati</taxon>
        <taxon>Campylobacterota</taxon>
        <taxon>Epsilonproteobacteria</taxon>
        <taxon>Campylobacterales</taxon>
        <taxon>Campylobacteraceae</taxon>
        <taxon>Campylobacter</taxon>
    </lineage>
</organism>
<dbReference type="InterPro" id="IPR047272">
    <property type="entry name" value="S49_SppA_C"/>
</dbReference>
<dbReference type="CDD" id="cd07023">
    <property type="entry name" value="S49_Sppa_N_C"/>
    <property type="match status" value="1"/>
</dbReference>
<feature type="domain" description="Peptidase S49" evidence="6">
    <location>
        <begin position="100"/>
        <end position="251"/>
    </location>
</feature>
<dbReference type="EMBL" id="AABQDW010000011">
    <property type="protein sequence ID" value="EAI5408398.1"/>
    <property type="molecule type" value="Genomic_DNA"/>
</dbReference>
<dbReference type="InterPro" id="IPR004635">
    <property type="entry name" value="Pept_S49_SppA"/>
</dbReference>
<dbReference type="GeneID" id="61065320"/>
<dbReference type="Proteomes" id="UP000535509">
    <property type="component" value="Unassembled WGS sequence"/>
</dbReference>
<name>A0A5N7FXB1_CAMFE</name>
<keyword evidence="11" id="KW-1185">Reference proteome</keyword>
<evidence type="ECO:0000313" key="11">
    <source>
        <dbReference type="Proteomes" id="UP000535509"/>
    </source>
</evidence>
<evidence type="ECO:0000256" key="4">
    <source>
        <dbReference type="ARBA" id="ARBA00022825"/>
    </source>
</evidence>
<dbReference type="Proteomes" id="UP000557842">
    <property type="component" value="Unassembled WGS sequence"/>
</dbReference>
<keyword evidence="5" id="KW-1133">Transmembrane helix</keyword>
<dbReference type="AlphaFoldDB" id="A0A5N7FXB1"/>
<evidence type="ECO:0000313" key="12">
    <source>
        <dbReference type="Proteomes" id="UP000557842"/>
    </source>
</evidence>
<evidence type="ECO:0000256" key="5">
    <source>
        <dbReference type="SAM" id="Phobius"/>
    </source>
</evidence>
<evidence type="ECO:0000256" key="1">
    <source>
        <dbReference type="ARBA" id="ARBA00008683"/>
    </source>
</evidence>